<dbReference type="AlphaFoldDB" id="X1EIS5"/>
<gene>
    <name evidence="1" type="ORF">S01H4_60572</name>
</gene>
<dbReference type="EMBL" id="BART01035746">
    <property type="protein sequence ID" value="GAH17014.1"/>
    <property type="molecule type" value="Genomic_DNA"/>
</dbReference>
<organism evidence="1">
    <name type="scientific">marine sediment metagenome</name>
    <dbReference type="NCBI Taxonomy" id="412755"/>
    <lineage>
        <taxon>unclassified sequences</taxon>
        <taxon>metagenomes</taxon>
        <taxon>ecological metagenomes</taxon>
    </lineage>
</organism>
<protein>
    <submittedName>
        <fullName evidence="1">Uncharacterized protein</fullName>
    </submittedName>
</protein>
<name>X1EIS5_9ZZZZ</name>
<accession>X1EIS5</accession>
<proteinExistence type="predicted"/>
<reference evidence="1" key="1">
    <citation type="journal article" date="2014" name="Front. Microbiol.">
        <title>High frequency of phylogenetically diverse reductive dehalogenase-homologous genes in deep subseafloor sedimentary metagenomes.</title>
        <authorList>
            <person name="Kawai M."/>
            <person name="Futagami T."/>
            <person name="Toyoda A."/>
            <person name="Takaki Y."/>
            <person name="Nishi S."/>
            <person name="Hori S."/>
            <person name="Arai W."/>
            <person name="Tsubouchi T."/>
            <person name="Morono Y."/>
            <person name="Uchiyama I."/>
            <person name="Ito T."/>
            <person name="Fujiyama A."/>
            <person name="Inagaki F."/>
            <person name="Takami H."/>
        </authorList>
    </citation>
    <scope>NUCLEOTIDE SEQUENCE</scope>
    <source>
        <strain evidence="1">Expedition CK06-06</strain>
    </source>
</reference>
<evidence type="ECO:0000313" key="1">
    <source>
        <dbReference type="EMBL" id="GAH17014.1"/>
    </source>
</evidence>
<sequence length="160" mass="16966">MILVALGSARQKARLAAGKSMLSSIPAALAICRASAPAPPNAAAVPPETCDTNPEKCINLPDYDDSGGDIITGDNAICGWEDPTMTYPELSKNENGWFFRRDEIDTLDPWRDGARDLDKDSVWIRASCLEADCGVNNGITAVCGLSGCKFCNGVLGVNCL</sequence>
<comment type="caution">
    <text evidence="1">The sequence shown here is derived from an EMBL/GenBank/DDBJ whole genome shotgun (WGS) entry which is preliminary data.</text>
</comment>